<organism evidence="3 4">
    <name type="scientific">Gillisia mitskevichiae</name>
    <dbReference type="NCBI Taxonomy" id="270921"/>
    <lineage>
        <taxon>Bacteria</taxon>
        <taxon>Pseudomonadati</taxon>
        <taxon>Bacteroidota</taxon>
        <taxon>Flavobacteriia</taxon>
        <taxon>Flavobacteriales</taxon>
        <taxon>Flavobacteriaceae</taxon>
        <taxon>Gillisia</taxon>
    </lineage>
</organism>
<comment type="caution">
    <text evidence="3">The sequence shown here is derived from an EMBL/GenBank/DDBJ whole genome shotgun (WGS) entry which is preliminary data.</text>
</comment>
<dbReference type="PANTHER" id="PTHR44520:SF2">
    <property type="entry name" value="RESPONSE REGULATOR RCP1"/>
    <property type="match status" value="1"/>
</dbReference>
<evidence type="ECO:0000256" key="1">
    <source>
        <dbReference type="PROSITE-ProRule" id="PRU00169"/>
    </source>
</evidence>
<proteinExistence type="predicted"/>
<dbReference type="Gene3D" id="3.40.50.2300">
    <property type="match status" value="1"/>
</dbReference>
<evidence type="ECO:0000313" key="3">
    <source>
        <dbReference type="EMBL" id="RKS42732.1"/>
    </source>
</evidence>
<dbReference type="PANTHER" id="PTHR44520">
    <property type="entry name" value="RESPONSE REGULATOR RCP1-RELATED"/>
    <property type="match status" value="1"/>
</dbReference>
<dbReference type="AlphaFoldDB" id="A0A495P006"/>
<dbReference type="OrthoDB" id="673128at2"/>
<dbReference type="InterPro" id="IPR011006">
    <property type="entry name" value="CheY-like_superfamily"/>
</dbReference>
<dbReference type="EMBL" id="RBLG01000007">
    <property type="protein sequence ID" value="RKS42732.1"/>
    <property type="molecule type" value="Genomic_DNA"/>
</dbReference>
<protein>
    <submittedName>
        <fullName evidence="3">CheY-like chemotaxis protein</fullName>
    </submittedName>
</protein>
<dbReference type="SMART" id="SM00448">
    <property type="entry name" value="REC"/>
    <property type="match status" value="1"/>
</dbReference>
<dbReference type="Pfam" id="PF00072">
    <property type="entry name" value="Response_reg"/>
    <property type="match status" value="1"/>
</dbReference>
<dbReference type="Proteomes" id="UP000276282">
    <property type="component" value="Unassembled WGS sequence"/>
</dbReference>
<dbReference type="GO" id="GO:0000160">
    <property type="term" value="P:phosphorelay signal transduction system"/>
    <property type="evidence" value="ECO:0007669"/>
    <property type="project" value="InterPro"/>
</dbReference>
<keyword evidence="4" id="KW-1185">Reference proteome</keyword>
<accession>A0A495P006</accession>
<dbReference type="SUPFAM" id="SSF52172">
    <property type="entry name" value="CheY-like"/>
    <property type="match status" value="1"/>
</dbReference>
<reference evidence="3 4" key="1">
    <citation type="submission" date="2018-10" db="EMBL/GenBank/DDBJ databases">
        <title>Genomic Encyclopedia of Archaeal and Bacterial Type Strains, Phase II (KMG-II): from individual species to whole genera.</title>
        <authorList>
            <person name="Goeker M."/>
        </authorList>
    </citation>
    <scope>NUCLEOTIDE SEQUENCE [LARGE SCALE GENOMIC DNA]</scope>
    <source>
        <strain evidence="3 4">DSM 19839</strain>
    </source>
</reference>
<dbReference type="PROSITE" id="PS50110">
    <property type="entry name" value="RESPONSE_REGULATORY"/>
    <property type="match status" value="1"/>
</dbReference>
<dbReference type="InterPro" id="IPR052893">
    <property type="entry name" value="TCS_response_regulator"/>
</dbReference>
<dbReference type="RefSeq" id="WP_121346972.1">
    <property type="nucleotide sequence ID" value="NZ_RBLG01000007.1"/>
</dbReference>
<keyword evidence="1" id="KW-0597">Phosphoprotein</keyword>
<evidence type="ECO:0000259" key="2">
    <source>
        <dbReference type="PROSITE" id="PS50110"/>
    </source>
</evidence>
<feature type="domain" description="Response regulatory" evidence="2">
    <location>
        <begin position="7"/>
        <end position="134"/>
    </location>
</feature>
<name>A0A495P006_9FLAO</name>
<sequence>MKKKLNCILLVDDDLPTNFINERVLKKIDCTEKIIAVQGGFEALEYLKSTDKETNPQPDLIFLDINMPGMNGWEFLENYSHLEEVQKSKAIVVMLTTSLNPDERDRAKEIPQISGFLNKPLFIDGVKEILEQKFPEYV</sequence>
<feature type="modified residue" description="4-aspartylphosphate" evidence="1">
    <location>
        <position position="64"/>
    </location>
</feature>
<dbReference type="InterPro" id="IPR001789">
    <property type="entry name" value="Sig_transdc_resp-reg_receiver"/>
</dbReference>
<gene>
    <name evidence="3" type="ORF">BC962_3190</name>
</gene>
<evidence type="ECO:0000313" key="4">
    <source>
        <dbReference type="Proteomes" id="UP000276282"/>
    </source>
</evidence>